<dbReference type="EMBL" id="PDET01000003">
    <property type="protein sequence ID" value="PRD16289.1"/>
    <property type="molecule type" value="Genomic_DNA"/>
</dbReference>
<sequence length="135" mass="15311">MRRFVLKGFMLMLVGSLAACSQSTDSVTAHTKSYVFKAKNDFDPNYTTQISGTIQLMKPVFKTFYDDGVKDRQAGMTREQALLKAENFRKEKSSEKMESQHTFINSSYTSSLSDKQRALFINEAMGTYLDGFDGR</sequence>
<evidence type="ECO:0000313" key="3">
    <source>
        <dbReference type="Proteomes" id="UP000239181"/>
    </source>
</evidence>
<evidence type="ECO:0000313" key="2">
    <source>
        <dbReference type="EMBL" id="PRD16289.1"/>
    </source>
</evidence>
<evidence type="ECO:0008006" key="4">
    <source>
        <dbReference type="Google" id="ProtNLM"/>
    </source>
</evidence>
<proteinExistence type="predicted"/>
<evidence type="ECO:0000256" key="1">
    <source>
        <dbReference type="SAM" id="SignalP"/>
    </source>
</evidence>
<feature type="signal peptide" evidence="1">
    <location>
        <begin position="1"/>
        <end position="18"/>
    </location>
</feature>
<reference evidence="2 3" key="1">
    <citation type="submission" date="2017-10" db="EMBL/GenBank/DDBJ databases">
        <title>Draft genome of two endophytic bacteria isolated from 'guarana' Paullinia cupana (Mart.) Ducke.</title>
        <authorList>
            <person name="Siqueira K.A."/>
            <person name="Liotti R.G."/>
            <person name="Mendes T.A."/>
            <person name="Soares M.A."/>
        </authorList>
    </citation>
    <scope>NUCLEOTIDE SEQUENCE [LARGE SCALE GENOMIC DNA]</scope>
    <source>
        <strain evidence="2 3">342</strain>
    </source>
</reference>
<protein>
    <recommendedName>
        <fullName evidence="4">Entry exclusion protein 2</fullName>
    </recommendedName>
</protein>
<gene>
    <name evidence="2" type="ORF">CQW29_05600</name>
</gene>
<dbReference type="RefSeq" id="WP_105591731.1">
    <property type="nucleotide sequence ID" value="NZ_PDET01000003.1"/>
</dbReference>
<feature type="chain" id="PRO_5015473170" description="Entry exclusion protein 2" evidence="1">
    <location>
        <begin position="19"/>
        <end position="135"/>
    </location>
</feature>
<dbReference type="Proteomes" id="UP000239181">
    <property type="component" value="Unassembled WGS sequence"/>
</dbReference>
<dbReference type="PROSITE" id="PS51257">
    <property type="entry name" value="PROKAR_LIPOPROTEIN"/>
    <property type="match status" value="1"/>
</dbReference>
<accession>A0A2S9IET6</accession>
<dbReference type="AlphaFoldDB" id="A0A2S9IET6"/>
<name>A0A2S9IET6_9GAMM</name>
<dbReference type="NCBIfam" id="NF033828">
    <property type="entry name" value="entry_exc2_fam"/>
    <property type="match status" value="1"/>
</dbReference>
<dbReference type="OrthoDB" id="6566247at2"/>
<organism evidence="2 3">
    <name type="scientific">Pantoea coffeiphila</name>
    <dbReference type="NCBI Taxonomy" id="1465635"/>
    <lineage>
        <taxon>Bacteria</taxon>
        <taxon>Pseudomonadati</taxon>
        <taxon>Pseudomonadota</taxon>
        <taxon>Gammaproteobacteria</taxon>
        <taxon>Enterobacterales</taxon>
        <taxon>Erwiniaceae</taxon>
        <taxon>Pantoea</taxon>
    </lineage>
</organism>
<keyword evidence="1" id="KW-0732">Signal</keyword>
<comment type="caution">
    <text evidence="2">The sequence shown here is derived from an EMBL/GenBank/DDBJ whole genome shotgun (WGS) entry which is preliminary data.</text>
</comment>
<keyword evidence="3" id="KW-1185">Reference proteome</keyword>